<dbReference type="InterPro" id="IPR057739">
    <property type="entry name" value="Glyco_hydro_29_N"/>
</dbReference>
<dbReference type="PROSITE" id="PS00385">
    <property type="entry name" value="ALPHA_L_FUCOSIDASE"/>
    <property type="match status" value="1"/>
</dbReference>
<dbReference type="InterPro" id="IPR000933">
    <property type="entry name" value="Glyco_hydro_29"/>
</dbReference>
<dbReference type="GO" id="GO:0016139">
    <property type="term" value="P:glycoside catabolic process"/>
    <property type="evidence" value="ECO:0007669"/>
    <property type="project" value="TreeGrafter"/>
</dbReference>
<protein>
    <recommendedName>
        <fullName evidence="8">Putative alpha-L-fucosidase</fullName>
        <ecNumber evidence="3">3.2.1.51</ecNumber>
    </recommendedName>
    <alternativeName>
        <fullName evidence="9">Alpha-L-fucoside fucohydrolase</fullName>
    </alternativeName>
</protein>
<dbReference type="FunFam" id="3.20.20.80:FF:000027">
    <property type="entry name" value="Alpha-L-fucosidase"/>
    <property type="match status" value="1"/>
</dbReference>
<reference evidence="15" key="1">
    <citation type="submission" date="2014-07" db="EMBL/GenBank/DDBJ databases">
        <authorList>
            <person name="Martin A.A"/>
            <person name="De Silva N."/>
        </authorList>
    </citation>
    <scope>NUCLEOTIDE SEQUENCE</scope>
</reference>
<feature type="signal peptide" evidence="12">
    <location>
        <begin position="1"/>
        <end position="15"/>
    </location>
</feature>
<evidence type="ECO:0000259" key="14">
    <source>
        <dbReference type="Pfam" id="PF16757"/>
    </source>
</evidence>
<evidence type="ECO:0000256" key="1">
    <source>
        <dbReference type="ARBA" id="ARBA00004071"/>
    </source>
</evidence>
<dbReference type="Gene3D" id="3.20.20.80">
    <property type="entry name" value="Glycosidases"/>
    <property type="match status" value="1"/>
</dbReference>
<dbReference type="Pfam" id="PF01120">
    <property type="entry name" value="Alpha_L_fucos"/>
    <property type="match status" value="1"/>
</dbReference>
<feature type="site" description="May be important for catalysis" evidence="11">
    <location>
        <position position="275"/>
    </location>
</feature>
<dbReference type="PIRSF" id="PIRSF001092">
    <property type="entry name" value="Alpha-L-fucosidase"/>
    <property type="match status" value="1"/>
</dbReference>
<evidence type="ECO:0000256" key="8">
    <source>
        <dbReference type="ARBA" id="ARBA00074133"/>
    </source>
</evidence>
<proteinExistence type="inferred from homology"/>
<feature type="chain" id="PRO_5012362087" description="Putative alpha-L-fucosidase" evidence="12">
    <location>
        <begin position="16"/>
        <end position="465"/>
    </location>
</feature>
<accession>A0A0K0EU71</accession>
<comment type="function">
    <text evidence="1">Alpha-L-fucosidase is responsible for hydrolyzing the alpha-1,6-linked fucose joined to the reducing-end N-acetylglucosamine of the carbohydrate moieties of glycoproteins.</text>
</comment>
<dbReference type="PRINTS" id="PR00741">
    <property type="entry name" value="GLHYDRLASE29"/>
</dbReference>
<dbReference type="PANTHER" id="PTHR10030">
    <property type="entry name" value="ALPHA-L-FUCOSIDASE"/>
    <property type="match status" value="1"/>
</dbReference>
<evidence type="ECO:0000256" key="9">
    <source>
        <dbReference type="ARBA" id="ARBA00081661"/>
    </source>
</evidence>
<evidence type="ECO:0000256" key="2">
    <source>
        <dbReference type="ARBA" id="ARBA00007951"/>
    </source>
</evidence>
<feature type="domain" description="Glycoside hydrolase family 29 N-terminal" evidence="13">
    <location>
        <begin position="14"/>
        <end position="346"/>
    </location>
</feature>
<dbReference type="Proteomes" id="UP000035680">
    <property type="component" value="Unassembled WGS sequence"/>
</dbReference>
<keyword evidence="15" id="KW-1185">Reference proteome</keyword>
<dbReference type="GO" id="GO:0006004">
    <property type="term" value="P:fucose metabolic process"/>
    <property type="evidence" value="ECO:0007669"/>
    <property type="project" value="InterPro"/>
</dbReference>
<dbReference type="WBParaSite" id="SVE_0006400.1">
    <property type="protein sequence ID" value="SVE_0006400.1"/>
    <property type="gene ID" value="SVE_0006400"/>
</dbReference>
<evidence type="ECO:0000313" key="16">
    <source>
        <dbReference type="WBParaSite" id="SVE_0006400.1"/>
    </source>
</evidence>
<organism evidence="15 16">
    <name type="scientific">Strongyloides venezuelensis</name>
    <name type="common">Threadworm</name>
    <dbReference type="NCBI Taxonomy" id="75913"/>
    <lineage>
        <taxon>Eukaryota</taxon>
        <taxon>Metazoa</taxon>
        <taxon>Ecdysozoa</taxon>
        <taxon>Nematoda</taxon>
        <taxon>Chromadorea</taxon>
        <taxon>Rhabditida</taxon>
        <taxon>Tylenchina</taxon>
        <taxon>Panagrolaimomorpha</taxon>
        <taxon>Strongyloidoidea</taxon>
        <taxon>Strongyloididae</taxon>
        <taxon>Strongyloides</taxon>
    </lineage>
</organism>
<evidence type="ECO:0000256" key="10">
    <source>
        <dbReference type="PIRNR" id="PIRNR001092"/>
    </source>
</evidence>
<evidence type="ECO:0000313" key="15">
    <source>
        <dbReference type="Proteomes" id="UP000035680"/>
    </source>
</evidence>
<dbReference type="SMART" id="SM00812">
    <property type="entry name" value="Alpha_L_fucos"/>
    <property type="match status" value="1"/>
</dbReference>
<keyword evidence="5 10" id="KW-0378">Hydrolase</keyword>
<dbReference type="AlphaFoldDB" id="A0A0K0EU71"/>
<evidence type="ECO:0000256" key="6">
    <source>
        <dbReference type="ARBA" id="ARBA00023180"/>
    </source>
</evidence>
<dbReference type="InterPro" id="IPR017853">
    <property type="entry name" value="GH"/>
</dbReference>
<evidence type="ECO:0000256" key="3">
    <source>
        <dbReference type="ARBA" id="ARBA00012662"/>
    </source>
</evidence>
<sequence length="465" mass="54434">MIFFFLLLLVDFVSSQYYPTWDSLDNRPLPSWYDESKFGIFMHWGVYSVPAYHSEWLWYHWKGEKPDPSVVKYMNNTYPKDTTYFDFAKSFAAQNFNPKNFASIVKASGAKYFVFTSKHHEGFTMWPSKTSFGWNSVDIGPKRDIVKELKNAIEGENITFGLYFSLMDWFHPLFLEDIKSNTTLFSDQVSYPQLMEIVNEYKPKIIWSDGEWSKDDVYWKSKEFLAYLYNKSPVKNDVVVNDRWGAGDIGHHGGFMTYSDNYDPGVLVKRKWENCMTLDKKSWGYRRDIDSEDVHTVEELINSLVRTISCGGNFLLNVGPDSNGRISPIFEDRLRKLGEWVNINEEAIFNTTAWVYQNDSSDQMIWYTHQKHSSPRMMYFRKQNVNVIFAFILQIPDDMIIHLKSFNAKNIRSLSIKILGLPTFNPKIFKKPSIDGIFVDINSLNCNFLIKSRGKIVFKMKFKGM</sequence>
<evidence type="ECO:0000256" key="4">
    <source>
        <dbReference type="ARBA" id="ARBA00022729"/>
    </source>
</evidence>
<name>A0A0K0EU71_STRVS</name>
<dbReference type="STRING" id="75913.A0A0K0EU71"/>
<evidence type="ECO:0000256" key="11">
    <source>
        <dbReference type="PIRSR" id="PIRSR001092-1"/>
    </source>
</evidence>
<keyword evidence="7 10" id="KW-0326">Glycosidase</keyword>
<evidence type="ECO:0000259" key="13">
    <source>
        <dbReference type="Pfam" id="PF01120"/>
    </source>
</evidence>
<evidence type="ECO:0000256" key="7">
    <source>
        <dbReference type="ARBA" id="ARBA00023295"/>
    </source>
</evidence>
<dbReference type="GO" id="GO:0005764">
    <property type="term" value="C:lysosome"/>
    <property type="evidence" value="ECO:0007669"/>
    <property type="project" value="TreeGrafter"/>
</dbReference>
<dbReference type="SUPFAM" id="SSF51445">
    <property type="entry name" value="(Trans)glycosidases"/>
    <property type="match status" value="1"/>
</dbReference>
<dbReference type="InterPro" id="IPR031919">
    <property type="entry name" value="Fucosidase_C"/>
</dbReference>
<dbReference type="EC" id="3.2.1.51" evidence="3"/>
<reference evidence="16" key="2">
    <citation type="submission" date="2015-08" db="UniProtKB">
        <authorList>
            <consortium name="WormBaseParasite"/>
        </authorList>
    </citation>
    <scope>IDENTIFICATION</scope>
</reference>
<evidence type="ECO:0000256" key="5">
    <source>
        <dbReference type="ARBA" id="ARBA00022801"/>
    </source>
</evidence>
<feature type="domain" description="Alpha-L-fucosidase C-terminal" evidence="14">
    <location>
        <begin position="357"/>
        <end position="444"/>
    </location>
</feature>
<dbReference type="InterPro" id="IPR018526">
    <property type="entry name" value="Glyco_hydro_29_CS"/>
</dbReference>
<keyword evidence="6" id="KW-0325">Glycoprotein</keyword>
<dbReference type="Pfam" id="PF16757">
    <property type="entry name" value="Fucosidase_C"/>
    <property type="match status" value="1"/>
</dbReference>
<dbReference type="GO" id="GO:0004560">
    <property type="term" value="F:alpha-L-fucosidase activity"/>
    <property type="evidence" value="ECO:0007669"/>
    <property type="project" value="UniProtKB-EC"/>
</dbReference>
<comment type="similarity">
    <text evidence="2 10">Belongs to the glycosyl hydrolase 29 family.</text>
</comment>
<evidence type="ECO:0000256" key="12">
    <source>
        <dbReference type="SAM" id="SignalP"/>
    </source>
</evidence>
<keyword evidence="4 12" id="KW-0732">Signal</keyword>
<dbReference type="InterPro" id="IPR016286">
    <property type="entry name" value="FUC_metazoa-typ"/>
</dbReference>
<dbReference type="PANTHER" id="PTHR10030:SF37">
    <property type="entry name" value="ALPHA-L-FUCOSIDASE-RELATED"/>
    <property type="match status" value="1"/>
</dbReference>